<dbReference type="EMBL" id="BAABHK010000014">
    <property type="protein sequence ID" value="GAA4634910.1"/>
    <property type="molecule type" value="Genomic_DNA"/>
</dbReference>
<sequence>MPIVMARLAAEQMTSRGRGHLVFMSSIAGKVAFGGTALYHATKFGLRGLALGLREDLHPHGVGVSVIYPGFIREAGMFADAGVELPPGVGTSSPGDVARAVARVIEQDRGEADVAPLPVRVGVTLGALAPSLFARIQRRGGADKLTRALAEGQREKR</sequence>
<evidence type="ECO:0008006" key="6">
    <source>
        <dbReference type="Google" id="ProtNLM"/>
    </source>
</evidence>
<dbReference type="SUPFAM" id="SSF51735">
    <property type="entry name" value="NAD(P)-binding Rossmann-fold domains"/>
    <property type="match status" value="1"/>
</dbReference>
<comment type="caution">
    <text evidence="4">The sequence shown here is derived from an EMBL/GenBank/DDBJ whole genome shotgun (WGS) entry which is preliminary data.</text>
</comment>
<dbReference type="InterPro" id="IPR036291">
    <property type="entry name" value="NAD(P)-bd_dom_sf"/>
</dbReference>
<dbReference type="PRINTS" id="PR00081">
    <property type="entry name" value="GDHRDH"/>
</dbReference>
<evidence type="ECO:0000313" key="4">
    <source>
        <dbReference type="EMBL" id="GAA4634910.1"/>
    </source>
</evidence>
<keyword evidence="3" id="KW-0812">Transmembrane</keyword>
<gene>
    <name evidence="4" type="ORF">GCM10023196_078340</name>
</gene>
<comment type="similarity">
    <text evidence="1">Belongs to the short-chain dehydrogenases/reductases (SDR) family.</text>
</comment>
<dbReference type="InterPro" id="IPR002347">
    <property type="entry name" value="SDR_fam"/>
</dbReference>
<dbReference type="PANTHER" id="PTHR44196:SF1">
    <property type="entry name" value="DEHYDROGENASE_REDUCTASE SDR FAMILY MEMBER 7B"/>
    <property type="match status" value="1"/>
</dbReference>
<keyword evidence="3" id="KW-1133">Transmembrane helix</keyword>
<dbReference type="Proteomes" id="UP001501442">
    <property type="component" value="Unassembled WGS sequence"/>
</dbReference>
<keyword evidence="2" id="KW-0560">Oxidoreductase</keyword>
<name>A0ABP8UPF6_9ACTN</name>
<keyword evidence="3" id="KW-0472">Membrane</keyword>
<proteinExistence type="inferred from homology"/>
<accession>A0ABP8UPF6</accession>
<feature type="transmembrane region" description="Helical" evidence="3">
    <location>
        <begin position="21"/>
        <end position="41"/>
    </location>
</feature>
<protein>
    <recommendedName>
        <fullName evidence="6">Short-chain dehydrogenase</fullName>
    </recommendedName>
</protein>
<evidence type="ECO:0000256" key="2">
    <source>
        <dbReference type="ARBA" id="ARBA00023002"/>
    </source>
</evidence>
<evidence type="ECO:0000313" key="5">
    <source>
        <dbReference type="Proteomes" id="UP001501442"/>
    </source>
</evidence>
<reference evidence="5" key="1">
    <citation type="journal article" date="2019" name="Int. J. Syst. Evol. Microbiol.">
        <title>The Global Catalogue of Microorganisms (GCM) 10K type strain sequencing project: providing services to taxonomists for standard genome sequencing and annotation.</title>
        <authorList>
            <consortium name="The Broad Institute Genomics Platform"/>
            <consortium name="The Broad Institute Genome Sequencing Center for Infectious Disease"/>
            <person name="Wu L."/>
            <person name="Ma J."/>
        </authorList>
    </citation>
    <scope>NUCLEOTIDE SEQUENCE [LARGE SCALE GENOMIC DNA]</scope>
    <source>
        <strain evidence="5">JCM 17939</strain>
    </source>
</reference>
<evidence type="ECO:0000256" key="1">
    <source>
        <dbReference type="ARBA" id="ARBA00006484"/>
    </source>
</evidence>
<evidence type="ECO:0000256" key="3">
    <source>
        <dbReference type="SAM" id="Phobius"/>
    </source>
</evidence>
<organism evidence="4 5">
    <name type="scientific">Actinoallomurus vinaceus</name>
    <dbReference type="NCBI Taxonomy" id="1080074"/>
    <lineage>
        <taxon>Bacteria</taxon>
        <taxon>Bacillati</taxon>
        <taxon>Actinomycetota</taxon>
        <taxon>Actinomycetes</taxon>
        <taxon>Streptosporangiales</taxon>
        <taxon>Thermomonosporaceae</taxon>
        <taxon>Actinoallomurus</taxon>
    </lineage>
</organism>
<dbReference type="Pfam" id="PF00106">
    <property type="entry name" value="adh_short"/>
    <property type="match status" value="1"/>
</dbReference>
<dbReference type="Gene3D" id="3.40.50.720">
    <property type="entry name" value="NAD(P)-binding Rossmann-like Domain"/>
    <property type="match status" value="1"/>
</dbReference>
<dbReference type="PANTHER" id="PTHR44196">
    <property type="entry name" value="DEHYDROGENASE/REDUCTASE SDR FAMILY MEMBER 7B"/>
    <property type="match status" value="1"/>
</dbReference>
<keyword evidence="5" id="KW-1185">Reference proteome</keyword>